<accession>A0A8K0J4G7</accession>
<evidence type="ECO:0000256" key="1">
    <source>
        <dbReference type="ARBA" id="ARBA00004123"/>
    </source>
</evidence>
<evidence type="ECO:0000313" key="7">
    <source>
        <dbReference type="Proteomes" id="UP000811619"/>
    </source>
</evidence>
<dbReference type="SMART" id="SM00066">
    <property type="entry name" value="GAL4"/>
    <property type="match status" value="1"/>
</dbReference>
<dbReference type="GO" id="GO:0005634">
    <property type="term" value="C:nucleus"/>
    <property type="evidence" value="ECO:0007669"/>
    <property type="project" value="UniProtKB-SubCell"/>
</dbReference>
<evidence type="ECO:0000256" key="3">
    <source>
        <dbReference type="ARBA" id="ARBA00023242"/>
    </source>
</evidence>
<name>A0A8K0J4G7_9HYPO</name>
<evidence type="ECO:0000256" key="2">
    <source>
        <dbReference type="ARBA" id="ARBA00022723"/>
    </source>
</evidence>
<dbReference type="PANTHER" id="PTHR31001:SF85">
    <property type="entry name" value="ZN(II)2CYS6 TRANSCRIPTION FACTOR (EUROFUNG)"/>
    <property type="match status" value="1"/>
</dbReference>
<dbReference type="InterPro" id="IPR007219">
    <property type="entry name" value="XnlR_reg_dom"/>
</dbReference>
<dbReference type="GO" id="GO:0006351">
    <property type="term" value="P:DNA-templated transcription"/>
    <property type="evidence" value="ECO:0007669"/>
    <property type="project" value="InterPro"/>
</dbReference>
<dbReference type="CDD" id="cd00067">
    <property type="entry name" value="GAL4"/>
    <property type="match status" value="1"/>
</dbReference>
<feature type="region of interest" description="Disordered" evidence="4">
    <location>
        <begin position="653"/>
        <end position="705"/>
    </location>
</feature>
<dbReference type="PANTHER" id="PTHR31001">
    <property type="entry name" value="UNCHARACTERIZED TRANSCRIPTIONAL REGULATORY PROTEIN"/>
    <property type="match status" value="1"/>
</dbReference>
<dbReference type="EMBL" id="SRPY01000642">
    <property type="protein sequence ID" value="KAG5919893.1"/>
    <property type="molecule type" value="Genomic_DNA"/>
</dbReference>
<proteinExistence type="predicted"/>
<dbReference type="GO" id="GO:0003677">
    <property type="term" value="F:DNA binding"/>
    <property type="evidence" value="ECO:0007669"/>
    <property type="project" value="InterPro"/>
</dbReference>
<dbReference type="Pfam" id="PF00172">
    <property type="entry name" value="Zn_clus"/>
    <property type="match status" value="1"/>
</dbReference>
<organism evidence="6 7">
    <name type="scientific">Claviceps africana</name>
    <dbReference type="NCBI Taxonomy" id="83212"/>
    <lineage>
        <taxon>Eukaryota</taxon>
        <taxon>Fungi</taxon>
        <taxon>Dikarya</taxon>
        <taxon>Ascomycota</taxon>
        <taxon>Pezizomycotina</taxon>
        <taxon>Sordariomycetes</taxon>
        <taxon>Hypocreomycetidae</taxon>
        <taxon>Hypocreales</taxon>
        <taxon>Clavicipitaceae</taxon>
        <taxon>Claviceps</taxon>
    </lineage>
</organism>
<comment type="caution">
    <text evidence="6">The sequence shown here is derived from an EMBL/GenBank/DDBJ whole genome shotgun (WGS) entry which is preliminary data.</text>
</comment>
<keyword evidence="7" id="KW-1185">Reference proteome</keyword>
<dbReference type="SMART" id="SM00906">
    <property type="entry name" value="Fungal_trans"/>
    <property type="match status" value="1"/>
</dbReference>
<keyword evidence="3" id="KW-0539">Nucleus</keyword>
<dbReference type="OrthoDB" id="2269373at2759"/>
<dbReference type="AlphaFoldDB" id="A0A8K0J4G7"/>
<dbReference type="InterPro" id="IPR050613">
    <property type="entry name" value="Sec_Metabolite_Reg"/>
</dbReference>
<dbReference type="SUPFAM" id="SSF57701">
    <property type="entry name" value="Zn2/Cys6 DNA-binding domain"/>
    <property type="match status" value="1"/>
</dbReference>
<dbReference type="PROSITE" id="PS50048">
    <property type="entry name" value="ZN2_CY6_FUNGAL_2"/>
    <property type="match status" value="1"/>
</dbReference>
<feature type="compositionally biased region" description="Polar residues" evidence="4">
    <location>
        <begin position="653"/>
        <end position="664"/>
    </location>
</feature>
<evidence type="ECO:0000256" key="4">
    <source>
        <dbReference type="SAM" id="MobiDB-lite"/>
    </source>
</evidence>
<dbReference type="InterPro" id="IPR036864">
    <property type="entry name" value="Zn2-C6_fun-type_DNA-bd_sf"/>
</dbReference>
<reference evidence="6" key="1">
    <citation type="journal article" date="2020" name="bioRxiv">
        <title>Whole genome comparisons of ergot fungi reveals the divergence and evolution of species within the genus Claviceps are the result of varying mechanisms driving genome evolution and host range expansion.</title>
        <authorList>
            <person name="Wyka S.A."/>
            <person name="Mondo S.J."/>
            <person name="Liu M."/>
            <person name="Dettman J."/>
            <person name="Nalam V."/>
            <person name="Broders K.D."/>
        </authorList>
    </citation>
    <scope>NUCLEOTIDE SEQUENCE</scope>
    <source>
        <strain evidence="6">CCC 489</strain>
    </source>
</reference>
<protein>
    <recommendedName>
        <fullName evidence="5">Zn(2)-C6 fungal-type domain-containing protein</fullName>
    </recommendedName>
</protein>
<evidence type="ECO:0000313" key="6">
    <source>
        <dbReference type="EMBL" id="KAG5919893.1"/>
    </source>
</evidence>
<dbReference type="GO" id="GO:0000981">
    <property type="term" value="F:DNA-binding transcription factor activity, RNA polymerase II-specific"/>
    <property type="evidence" value="ECO:0007669"/>
    <property type="project" value="InterPro"/>
</dbReference>
<feature type="compositionally biased region" description="Polar residues" evidence="4">
    <location>
        <begin position="683"/>
        <end position="700"/>
    </location>
</feature>
<dbReference type="CDD" id="cd12148">
    <property type="entry name" value="fungal_TF_MHR"/>
    <property type="match status" value="1"/>
</dbReference>
<keyword evidence="2" id="KW-0479">Metal-binding</keyword>
<dbReference type="Gene3D" id="4.10.240.10">
    <property type="entry name" value="Zn(2)-C6 fungal-type DNA-binding domain"/>
    <property type="match status" value="1"/>
</dbReference>
<feature type="compositionally biased region" description="Low complexity" evidence="4">
    <location>
        <begin position="670"/>
        <end position="682"/>
    </location>
</feature>
<sequence length="763" mass="85245">MSASTPHAAPNKSSRILSCVLCQHRKIKCDRNSPCANCIKANVTCVPSTPAPTRKRRRPNHDLQERLARCEELLKLYADGSVPGPSPTPAASAASAATPVETTAPSVSEAFVVDGAESACPTADKPANFKPACRMVNDDGSVRFMDSHIWATIYEELQAMRDIVEKEDPEDTSILGSEDLALENNTDLLYAGHVSTANIQDLVPEPIHAFKLWQLFLNRVNPLLKVIHVPTVQPMVLEGAINIMSLPHDQQALLFSIYSAATLSMSESETIQVLGLSREVAAQKFLTGTKMALVRFNFLKNYNMTAFQALLHFMHSLQGRYDVHATWVLMGSVMRIAQKMGYHRDGEVLGLDMYETEMRRRLWWHIIHLDGRHAMLSGLSQPPPPLHWDTKMPSNVNDADIFPGSTAKVRARDGPTEMAFILILNELYKFKMRSEVRFSSSVFEAALLGHDMGPDEEASHAVVQHFRDHFRGLKARIVEMEDKYIDVNAGNVHKAAKSLRPICLVGLADLMVPLRQHPEYGTEIFGPKDVLFKILVVSSETRLGQYESMSEYGFLWFVKSHFQFDVFAVMTGQLCRRLTGSLAERAWAIVERVYHYHDELFDMASKQHAVQAQITLKAWKARQQYFMHNGQLLETPRYIHRLRELLPSADSRSSTFHHSATSTPPAAFPQSTAASSSCSTQSEMQPHNFGQPQNTTTQLRPQGVGSTDPLLGDLFDMTTMNWDLLGDVNPQEQLSLGMFHYGGFPAANLGIMDNDNTGTGHFQ</sequence>
<dbReference type="InterPro" id="IPR001138">
    <property type="entry name" value="Zn2Cys6_DnaBD"/>
</dbReference>
<evidence type="ECO:0000259" key="5">
    <source>
        <dbReference type="PROSITE" id="PS50048"/>
    </source>
</evidence>
<gene>
    <name evidence="6" type="ORF">E4U42_006393</name>
</gene>
<dbReference type="Proteomes" id="UP000811619">
    <property type="component" value="Unassembled WGS sequence"/>
</dbReference>
<feature type="domain" description="Zn(2)-C6 fungal-type" evidence="5">
    <location>
        <begin position="18"/>
        <end position="46"/>
    </location>
</feature>
<dbReference type="Pfam" id="PF04082">
    <property type="entry name" value="Fungal_trans"/>
    <property type="match status" value="1"/>
</dbReference>
<comment type="subcellular location">
    <subcellularLocation>
        <location evidence="1">Nucleus</location>
    </subcellularLocation>
</comment>
<dbReference type="GO" id="GO:0008270">
    <property type="term" value="F:zinc ion binding"/>
    <property type="evidence" value="ECO:0007669"/>
    <property type="project" value="InterPro"/>
</dbReference>